<dbReference type="Gene3D" id="3.30.420.10">
    <property type="entry name" value="Ribonuclease H-like superfamily/Ribonuclease H"/>
    <property type="match status" value="1"/>
</dbReference>
<dbReference type="Pfam" id="PF17921">
    <property type="entry name" value="Integrase_H2C2"/>
    <property type="match status" value="1"/>
</dbReference>
<dbReference type="InterPro" id="IPR012337">
    <property type="entry name" value="RNaseH-like_sf"/>
</dbReference>
<reference evidence="2" key="1">
    <citation type="journal article" date="2011" name="Genome Biol.">
        <title>The draft genome of the carcinogenic human liver fluke Clonorchis sinensis.</title>
        <authorList>
            <person name="Wang X."/>
            <person name="Chen W."/>
            <person name="Huang Y."/>
            <person name="Sun J."/>
            <person name="Men J."/>
            <person name="Liu H."/>
            <person name="Luo F."/>
            <person name="Guo L."/>
            <person name="Lv X."/>
            <person name="Deng C."/>
            <person name="Zhou C."/>
            <person name="Fan Y."/>
            <person name="Li X."/>
            <person name="Huang L."/>
            <person name="Hu Y."/>
            <person name="Liang C."/>
            <person name="Hu X."/>
            <person name="Xu J."/>
            <person name="Yu X."/>
        </authorList>
    </citation>
    <scope>NUCLEOTIDE SEQUENCE [LARGE SCALE GENOMIC DNA]</scope>
    <source>
        <strain evidence="2">Henan</strain>
    </source>
</reference>
<feature type="domain" description="Integrase zinc-binding" evidence="1">
    <location>
        <begin position="2"/>
        <end position="40"/>
    </location>
</feature>
<dbReference type="InterPro" id="IPR041588">
    <property type="entry name" value="Integrase_H2C2"/>
</dbReference>
<protein>
    <submittedName>
        <fullName evidence="2">Gypsy retrotransposon integrase-like protein 1</fullName>
    </submittedName>
</protein>
<sequence>MAHTGCTKTYDLLRQRAYWPGMRSEVMDSVVPCNRCQLMKGDKTGATRPMEPIPVSEIGELWSVDVMGFFPVTTSGNQYIVIMTEHLSRWIEAAAVPNRRATAISGVVMHHIVANHGPTTGKSPFMLMYGRHSRLPVDQKIELWPTTRWSPEELDEGRRKARENLTTVQKRTRQKTASRNARSFPIGSKIKWKDHQNPGRSGLGSRKLGSRWQGPFVVTDRRGNVYTIQDSRGSKRVNGTQLQSELDYCRPYTADRPSASDKFTEVR</sequence>
<keyword evidence="3" id="KW-1185">Reference proteome</keyword>
<dbReference type="Gene3D" id="1.10.340.70">
    <property type="match status" value="1"/>
</dbReference>
<dbReference type="GO" id="GO:0003676">
    <property type="term" value="F:nucleic acid binding"/>
    <property type="evidence" value="ECO:0007669"/>
    <property type="project" value="InterPro"/>
</dbReference>
<name>G7YY14_CLOSI</name>
<gene>
    <name evidence="2" type="ORF">CLF_113264</name>
</gene>
<dbReference type="Proteomes" id="UP000008909">
    <property type="component" value="Unassembled WGS sequence"/>
</dbReference>
<evidence type="ECO:0000313" key="3">
    <source>
        <dbReference type="Proteomes" id="UP000008909"/>
    </source>
</evidence>
<dbReference type="SUPFAM" id="SSF53098">
    <property type="entry name" value="Ribonuclease H-like"/>
    <property type="match status" value="1"/>
</dbReference>
<dbReference type="InterPro" id="IPR036397">
    <property type="entry name" value="RNaseH_sf"/>
</dbReference>
<evidence type="ECO:0000313" key="2">
    <source>
        <dbReference type="EMBL" id="GAA57843.1"/>
    </source>
</evidence>
<dbReference type="PANTHER" id="PTHR47266">
    <property type="entry name" value="ENDONUCLEASE-RELATED"/>
    <property type="match status" value="1"/>
</dbReference>
<reference key="2">
    <citation type="submission" date="2011-10" db="EMBL/GenBank/DDBJ databases">
        <title>The genome and transcriptome sequence of Clonorchis sinensis provide insights into the carcinogenic liver fluke.</title>
        <authorList>
            <person name="Wang X."/>
            <person name="Huang Y."/>
            <person name="Chen W."/>
            <person name="Liu H."/>
            <person name="Guo L."/>
            <person name="Chen Y."/>
            <person name="Luo F."/>
            <person name="Zhou W."/>
            <person name="Sun J."/>
            <person name="Mao Q."/>
            <person name="Liang P."/>
            <person name="Zhou C."/>
            <person name="Tian Y."/>
            <person name="Men J."/>
            <person name="Lv X."/>
            <person name="Huang L."/>
            <person name="Zhou J."/>
            <person name="Hu Y."/>
            <person name="Li R."/>
            <person name="Zhang F."/>
            <person name="Lei H."/>
            <person name="Li X."/>
            <person name="Hu X."/>
            <person name="Liang C."/>
            <person name="Xu J."/>
            <person name="Wu Z."/>
            <person name="Yu X."/>
        </authorList>
    </citation>
    <scope>NUCLEOTIDE SEQUENCE</scope>
    <source>
        <strain>Henan</strain>
    </source>
</reference>
<proteinExistence type="predicted"/>
<organism evidence="2 3">
    <name type="scientific">Clonorchis sinensis</name>
    <name type="common">Chinese liver fluke</name>
    <dbReference type="NCBI Taxonomy" id="79923"/>
    <lineage>
        <taxon>Eukaryota</taxon>
        <taxon>Metazoa</taxon>
        <taxon>Spiralia</taxon>
        <taxon>Lophotrochozoa</taxon>
        <taxon>Platyhelminthes</taxon>
        <taxon>Trematoda</taxon>
        <taxon>Digenea</taxon>
        <taxon>Opisthorchiida</taxon>
        <taxon>Opisthorchiata</taxon>
        <taxon>Opisthorchiidae</taxon>
        <taxon>Clonorchis</taxon>
    </lineage>
</organism>
<evidence type="ECO:0000259" key="1">
    <source>
        <dbReference type="Pfam" id="PF17921"/>
    </source>
</evidence>
<accession>G7YY14</accession>
<dbReference type="AlphaFoldDB" id="G7YY14"/>
<dbReference type="InterPro" id="IPR052160">
    <property type="entry name" value="Gypsy_RT_Integrase-like"/>
</dbReference>
<dbReference type="EMBL" id="DF145103">
    <property type="protein sequence ID" value="GAA57843.1"/>
    <property type="molecule type" value="Genomic_DNA"/>
</dbReference>